<dbReference type="STRING" id="930991.A0A0D0DEV2"/>
<dbReference type="InParanoid" id="A0A0D0DEV2"/>
<gene>
    <name evidence="1" type="ORF">PAXRUDRAFT_16324</name>
</gene>
<organism evidence="1 2">
    <name type="scientific">Paxillus rubicundulus Ve08.2h10</name>
    <dbReference type="NCBI Taxonomy" id="930991"/>
    <lineage>
        <taxon>Eukaryota</taxon>
        <taxon>Fungi</taxon>
        <taxon>Dikarya</taxon>
        <taxon>Basidiomycota</taxon>
        <taxon>Agaricomycotina</taxon>
        <taxon>Agaricomycetes</taxon>
        <taxon>Agaricomycetidae</taxon>
        <taxon>Boletales</taxon>
        <taxon>Paxilineae</taxon>
        <taxon>Paxillaceae</taxon>
        <taxon>Paxillus</taxon>
    </lineage>
</organism>
<protein>
    <recommendedName>
        <fullName evidence="3">Endonuclease/exonuclease/phosphatase domain-containing protein</fullName>
    </recommendedName>
</protein>
<dbReference type="HOGENOM" id="CLU_082479_0_0_1"/>
<dbReference type="Proteomes" id="UP000054538">
    <property type="component" value="Unassembled WGS sequence"/>
</dbReference>
<accession>A0A0D0DEV2</accession>
<reference evidence="2" key="2">
    <citation type="submission" date="2015-01" db="EMBL/GenBank/DDBJ databases">
        <title>Evolutionary Origins and Diversification of the Mycorrhizal Mutualists.</title>
        <authorList>
            <consortium name="DOE Joint Genome Institute"/>
            <consortium name="Mycorrhizal Genomics Consortium"/>
            <person name="Kohler A."/>
            <person name="Kuo A."/>
            <person name="Nagy L.G."/>
            <person name="Floudas D."/>
            <person name="Copeland A."/>
            <person name="Barry K.W."/>
            <person name="Cichocki N."/>
            <person name="Veneault-Fourrey C."/>
            <person name="LaButti K."/>
            <person name="Lindquist E.A."/>
            <person name="Lipzen A."/>
            <person name="Lundell T."/>
            <person name="Morin E."/>
            <person name="Murat C."/>
            <person name="Riley R."/>
            <person name="Ohm R."/>
            <person name="Sun H."/>
            <person name="Tunlid A."/>
            <person name="Henrissat B."/>
            <person name="Grigoriev I.V."/>
            <person name="Hibbett D.S."/>
            <person name="Martin F."/>
        </authorList>
    </citation>
    <scope>NUCLEOTIDE SEQUENCE [LARGE SCALE GENOMIC DNA]</scope>
    <source>
        <strain evidence="2">Ve08.2h10</strain>
    </source>
</reference>
<dbReference type="EMBL" id="KN826277">
    <property type="protein sequence ID" value="KIK79459.1"/>
    <property type="molecule type" value="Genomic_DNA"/>
</dbReference>
<name>A0A0D0DEV2_9AGAM</name>
<sequence length="292" mass="32692">MQKSGPAQTTYAAEHTKDFFINCSTNLALWGPETNHTPILSILELEIPHTQAESNRNFHNTDWEKFNKSLQLKLEALGPPGAIVTQEDFQGAAHRLNKTIQNTIEEVVPLTKPSPHSKWWWTHELTLLRREVAKPSYESYKARGLPDHPKGNELWIANKYISVEAVDGGPSRIPTLKLRLLGHNEELASTNEEKGTALASSFFPPPPDLSSVPIDYEYPTLVDSPGPITTAQIEKSIAKLSPYKAPGPDGISNTVLINCTEVLIPYLLPHFQTVCTLQIYHDPWREFIMAVL</sequence>
<reference evidence="1 2" key="1">
    <citation type="submission" date="2014-04" db="EMBL/GenBank/DDBJ databases">
        <authorList>
            <consortium name="DOE Joint Genome Institute"/>
            <person name="Kuo A."/>
            <person name="Kohler A."/>
            <person name="Jargeat P."/>
            <person name="Nagy L.G."/>
            <person name="Floudas D."/>
            <person name="Copeland A."/>
            <person name="Barry K.W."/>
            <person name="Cichocki N."/>
            <person name="Veneault-Fourrey C."/>
            <person name="LaButti K."/>
            <person name="Lindquist E.A."/>
            <person name="Lipzen A."/>
            <person name="Lundell T."/>
            <person name="Morin E."/>
            <person name="Murat C."/>
            <person name="Sun H."/>
            <person name="Tunlid A."/>
            <person name="Henrissat B."/>
            <person name="Grigoriev I.V."/>
            <person name="Hibbett D.S."/>
            <person name="Martin F."/>
            <person name="Nordberg H.P."/>
            <person name="Cantor M.N."/>
            <person name="Hua S.X."/>
        </authorList>
    </citation>
    <scope>NUCLEOTIDE SEQUENCE [LARGE SCALE GENOMIC DNA]</scope>
    <source>
        <strain evidence="1 2">Ve08.2h10</strain>
    </source>
</reference>
<dbReference type="AlphaFoldDB" id="A0A0D0DEV2"/>
<keyword evidence="2" id="KW-1185">Reference proteome</keyword>
<proteinExistence type="predicted"/>
<evidence type="ECO:0000313" key="1">
    <source>
        <dbReference type="EMBL" id="KIK79459.1"/>
    </source>
</evidence>
<evidence type="ECO:0000313" key="2">
    <source>
        <dbReference type="Proteomes" id="UP000054538"/>
    </source>
</evidence>
<dbReference type="OrthoDB" id="3261136at2759"/>
<evidence type="ECO:0008006" key="3">
    <source>
        <dbReference type="Google" id="ProtNLM"/>
    </source>
</evidence>